<dbReference type="AlphaFoldDB" id="A0A1N6DSM0"/>
<evidence type="ECO:0000313" key="2">
    <source>
        <dbReference type="EMBL" id="SIN73789.1"/>
    </source>
</evidence>
<dbReference type="PROSITE" id="PS51186">
    <property type="entry name" value="GNAT"/>
    <property type="match status" value="1"/>
</dbReference>
<reference evidence="2 3" key="1">
    <citation type="submission" date="2016-11" db="EMBL/GenBank/DDBJ databases">
        <authorList>
            <person name="Jaros S."/>
            <person name="Januszkiewicz K."/>
            <person name="Wedrychowicz H."/>
        </authorList>
    </citation>
    <scope>NUCLEOTIDE SEQUENCE [LARGE SCALE GENOMIC DNA]</scope>
    <source>
        <strain evidence="2 3">DSM 24787</strain>
    </source>
</reference>
<dbReference type="GO" id="GO:0016747">
    <property type="term" value="F:acyltransferase activity, transferring groups other than amino-acyl groups"/>
    <property type="evidence" value="ECO:0007669"/>
    <property type="project" value="InterPro"/>
</dbReference>
<dbReference type="OrthoDB" id="9811523at2"/>
<organism evidence="2 3">
    <name type="scientific">Chitinophaga niabensis</name>
    <dbReference type="NCBI Taxonomy" id="536979"/>
    <lineage>
        <taxon>Bacteria</taxon>
        <taxon>Pseudomonadati</taxon>
        <taxon>Bacteroidota</taxon>
        <taxon>Chitinophagia</taxon>
        <taxon>Chitinophagales</taxon>
        <taxon>Chitinophagaceae</taxon>
        <taxon>Chitinophaga</taxon>
    </lineage>
</organism>
<dbReference type="Pfam" id="PF13302">
    <property type="entry name" value="Acetyltransf_3"/>
    <property type="match status" value="1"/>
</dbReference>
<keyword evidence="2" id="KW-0808">Transferase</keyword>
<dbReference type="PANTHER" id="PTHR43792:SF1">
    <property type="entry name" value="N-ACETYLTRANSFERASE DOMAIN-CONTAINING PROTEIN"/>
    <property type="match status" value="1"/>
</dbReference>
<sequence length="184" mass="21423">MLTLNFDPYPVLTTERLVLRKLRESDADEVFYLRSNRELMQYIPRPLQKNREDAKTLIQSNLELIQRNEAINWAITVKEEDKLIGMIGLFNVEAENLRCEVGYLLHHNWHGKGIMAEALAAVLDYGFRVLKLHSVAALIDPANIASARLLEKNNFTKDAYFKENLFYEGRFMDTIIYSLLTPFR</sequence>
<dbReference type="SUPFAM" id="SSF55729">
    <property type="entry name" value="Acyl-CoA N-acyltransferases (Nat)"/>
    <property type="match status" value="1"/>
</dbReference>
<accession>A0A1N6DSM0</accession>
<evidence type="ECO:0000259" key="1">
    <source>
        <dbReference type="PROSITE" id="PS51186"/>
    </source>
</evidence>
<dbReference type="RefSeq" id="WP_074238227.1">
    <property type="nucleotide sequence ID" value="NZ_FSRA01000001.1"/>
</dbReference>
<proteinExistence type="predicted"/>
<dbReference type="EMBL" id="FSRA01000001">
    <property type="protein sequence ID" value="SIN73789.1"/>
    <property type="molecule type" value="Genomic_DNA"/>
</dbReference>
<evidence type="ECO:0000313" key="3">
    <source>
        <dbReference type="Proteomes" id="UP000185003"/>
    </source>
</evidence>
<dbReference type="Proteomes" id="UP000185003">
    <property type="component" value="Unassembled WGS sequence"/>
</dbReference>
<dbReference type="Gene3D" id="3.40.630.30">
    <property type="match status" value="1"/>
</dbReference>
<dbReference type="InterPro" id="IPR016181">
    <property type="entry name" value="Acyl_CoA_acyltransferase"/>
</dbReference>
<keyword evidence="3" id="KW-1185">Reference proteome</keyword>
<dbReference type="STRING" id="536979.SAMN04488055_1047"/>
<protein>
    <submittedName>
        <fullName evidence="2">Ribosomal-protein-alanine N-acetyltransferase</fullName>
    </submittedName>
</protein>
<feature type="domain" description="N-acetyltransferase" evidence="1">
    <location>
        <begin position="17"/>
        <end position="173"/>
    </location>
</feature>
<dbReference type="InterPro" id="IPR051531">
    <property type="entry name" value="N-acetyltransferase"/>
</dbReference>
<dbReference type="PANTHER" id="PTHR43792">
    <property type="entry name" value="GNAT FAMILY, PUTATIVE (AFU_ORTHOLOGUE AFUA_3G00765)-RELATED-RELATED"/>
    <property type="match status" value="1"/>
</dbReference>
<dbReference type="InterPro" id="IPR000182">
    <property type="entry name" value="GNAT_dom"/>
</dbReference>
<gene>
    <name evidence="2" type="ORF">SAMN04488055_1047</name>
</gene>
<name>A0A1N6DSM0_9BACT</name>